<feature type="region of interest" description="Disordered" evidence="1">
    <location>
        <begin position="209"/>
        <end position="228"/>
    </location>
</feature>
<reference evidence="2" key="1">
    <citation type="submission" date="2020-06" db="EMBL/GenBank/DDBJ databases">
        <title>Draft genome of Bugula neritina, a colonial animal packing powerful symbionts and potential medicines.</title>
        <authorList>
            <person name="Rayko M."/>
        </authorList>
    </citation>
    <scope>NUCLEOTIDE SEQUENCE [LARGE SCALE GENOMIC DNA]</scope>
    <source>
        <strain evidence="2">Kwan_BN1</strain>
    </source>
</reference>
<evidence type="ECO:0000313" key="2">
    <source>
        <dbReference type="EMBL" id="KAF6032717.1"/>
    </source>
</evidence>
<accession>A0A7J7K3B2</accession>
<comment type="caution">
    <text evidence="2">The sequence shown here is derived from an EMBL/GenBank/DDBJ whole genome shotgun (WGS) entry which is preliminary data.</text>
</comment>
<evidence type="ECO:0008006" key="4">
    <source>
        <dbReference type="Google" id="ProtNLM"/>
    </source>
</evidence>
<dbReference type="PANTHER" id="PTHR33198">
    <property type="entry name" value="ANK_REP_REGION DOMAIN-CONTAINING PROTEIN-RELATED"/>
    <property type="match status" value="1"/>
</dbReference>
<dbReference type="OrthoDB" id="5984808at2759"/>
<organism evidence="2 3">
    <name type="scientific">Bugula neritina</name>
    <name type="common">Brown bryozoan</name>
    <name type="synonym">Sertularia neritina</name>
    <dbReference type="NCBI Taxonomy" id="10212"/>
    <lineage>
        <taxon>Eukaryota</taxon>
        <taxon>Metazoa</taxon>
        <taxon>Spiralia</taxon>
        <taxon>Lophotrochozoa</taxon>
        <taxon>Bryozoa</taxon>
        <taxon>Gymnolaemata</taxon>
        <taxon>Cheilostomatida</taxon>
        <taxon>Flustrina</taxon>
        <taxon>Buguloidea</taxon>
        <taxon>Bugulidae</taxon>
        <taxon>Bugula</taxon>
    </lineage>
</organism>
<gene>
    <name evidence="2" type="ORF">EB796_008965</name>
</gene>
<sequence>MAEGGALRPPSNFLLANSSQNPSDASRNWLAWLEQFDFYMLAAEKNSKPEEVQVATLLTILGAQGQELFRTFDLSEENKKKIAEVKGAFSRYFAPKIKEEFERYKFYSRVQQTGEPFHKFLSSLQNLVATCNFHAEERDKALRDRIVFGIHSEAIREELFNVTEDLTLERCIAICQRFEATRQYLNDFNASSIDAGFKAHAVNDQVEAKYNHQSSRPTQHPRSTVQATSKPITNCKYCAGTHQPRKCPAYDNNAITLVVKDIMQRYVFQRRRARLQTNRKYMK</sequence>
<protein>
    <recommendedName>
        <fullName evidence="4">Retrotransposon gag domain-containing protein</fullName>
    </recommendedName>
</protein>
<evidence type="ECO:0000256" key="1">
    <source>
        <dbReference type="SAM" id="MobiDB-lite"/>
    </source>
</evidence>
<feature type="compositionally biased region" description="Polar residues" evidence="1">
    <location>
        <begin position="211"/>
        <end position="228"/>
    </location>
</feature>
<dbReference type="EMBL" id="VXIV02001485">
    <property type="protein sequence ID" value="KAF6032717.1"/>
    <property type="molecule type" value="Genomic_DNA"/>
</dbReference>
<dbReference type="AlphaFoldDB" id="A0A7J7K3B2"/>
<name>A0A7J7K3B2_BUGNE</name>
<evidence type="ECO:0000313" key="3">
    <source>
        <dbReference type="Proteomes" id="UP000593567"/>
    </source>
</evidence>
<proteinExistence type="predicted"/>
<dbReference type="Proteomes" id="UP000593567">
    <property type="component" value="Unassembled WGS sequence"/>
</dbReference>
<dbReference type="PANTHER" id="PTHR33198:SF20">
    <property type="entry name" value="RETROTRANSPOSON GAG DOMAIN-CONTAINING PROTEIN"/>
    <property type="match status" value="1"/>
</dbReference>
<keyword evidence="3" id="KW-1185">Reference proteome</keyword>